<keyword evidence="5" id="KW-0813">Transport</keyword>
<evidence type="ECO:0000313" key="4">
    <source>
        <dbReference type="EMBL" id="PWJ15821.1"/>
    </source>
</evidence>
<protein>
    <submittedName>
        <fullName evidence="5">Multiple sugar transport system substrate-binding protein</fullName>
    </submittedName>
</protein>
<dbReference type="GO" id="GO:0042597">
    <property type="term" value="C:periplasmic space"/>
    <property type="evidence" value="ECO:0007669"/>
    <property type="project" value="UniProtKB-SubCell"/>
</dbReference>
<dbReference type="PANTHER" id="PTHR43649:SF12">
    <property type="entry name" value="DIACETYLCHITOBIOSE BINDING PROTEIN DASA"/>
    <property type="match status" value="1"/>
</dbReference>
<dbReference type="InterPro" id="IPR006059">
    <property type="entry name" value="SBP"/>
</dbReference>
<reference evidence="5 7" key="1">
    <citation type="submission" date="2016-10" db="EMBL/GenBank/DDBJ databases">
        <authorList>
            <person name="Cai Z."/>
        </authorList>
    </citation>
    <scope>NUCLEOTIDE SEQUENCE [LARGE SCALE GENOMIC DNA]</scope>
    <source>
        <strain evidence="5 7">DSM 25227</strain>
    </source>
</reference>
<name>A0A2Y9AZ07_9RHOB</name>
<dbReference type="InterPro" id="IPR050490">
    <property type="entry name" value="Bact_solute-bd_prot1"/>
</dbReference>
<proteinExistence type="inferred from homology"/>
<dbReference type="InterPro" id="IPR036390">
    <property type="entry name" value="WH_DNA-bd_sf"/>
</dbReference>
<dbReference type="Proteomes" id="UP000251571">
    <property type="component" value="Unassembled WGS sequence"/>
</dbReference>
<dbReference type="PANTHER" id="PTHR43649">
    <property type="entry name" value="ARABINOSE-BINDING PROTEIN-RELATED"/>
    <property type="match status" value="1"/>
</dbReference>
<dbReference type="Gene3D" id="3.40.190.10">
    <property type="entry name" value="Periplasmic binding protein-like II"/>
    <property type="match status" value="2"/>
</dbReference>
<feature type="compositionally biased region" description="Polar residues" evidence="3">
    <location>
        <begin position="1"/>
        <end position="14"/>
    </location>
</feature>
<sequence length="616" mass="68009">MANQKPSRPISRSDTPADKVETAPPVTKAAPRIMNALTGKATLPNAPPESRGEMQAMVAFLEGLTNELEDTFDLRQPNAHLRMIMHLLRGHFEAKTVTPTALIGASNAPYATATRRLKELVDYGLIEQRPRTKTGKTFSMHPSDALLSSWSQLAGRVRRLAEPHFGAVDGSGREQDYYFGGSYTTRTHAIPPLSVRPEPLRLPGGVRVLVHGDPTFMVMDQLKRQFEQVIGTEIRQRAFSIDRLREEALRNAERTMSRYDIIAVDLPWIGEFAERGVLLALDSVMDVERLDPADFHTAGWMGTHWGGRAYGVPAQTTPELLFYRRDLLAAAGLEPPATTDALLRAAKALHDPRHGRYGIAWNAARGTALGHTVLMALADFGQPVVDLPRIAGGYDASRLAYGRYRITIDTEAGLRAAEFLMELLNYSPPDILSMSWFERIRPYAAGKVALAYGYTLLAPYFELDESAPAHGQTGFLPHPAGPGGSRIAPVGGYVMGIPANLAPERIPDAVEALTVFTSREAQKLYVQNGSRTNARYSVGADPEVRRLSSIFEAVDGMSWRDELQFWPRPPIPEITGITQILGEEFHDMLRGIISPGQALRRSQHRADALIEMRPQV</sequence>
<dbReference type="Proteomes" id="UP000245839">
    <property type="component" value="Unassembled WGS sequence"/>
</dbReference>
<accession>A0A2Y9AZ07</accession>
<evidence type="ECO:0000313" key="7">
    <source>
        <dbReference type="Proteomes" id="UP000251571"/>
    </source>
</evidence>
<comment type="similarity">
    <text evidence="2">Belongs to the bacterial solute-binding protein 1 family.</text>
</comment>
<keyword evidence="5" id="KW-0762">Sugar transport</keyword>
<evidence type="ECO:0000313" key="6">
    <source>
        <dbReference type="Proteomes" id="UP000245839"/>
    </source>
</evidence>
<dbReference type="SUPFAM" id="SSF53850">
    <property type="entry name" value="Periplasmic binding protein-like II"/>
    <property type="match status" value="1"/>
</dbReference>
<evidence type="ECO:0000256" key="3">
    <source>
        <dbReference type="SAM" id="MobiDB-lite"/>
    </source>
</evidence>
<evidence type="ECO:0000256" key="1">
    <source>
        <dbReference type="ARBA" id="ARBA00004418"/>
    </source>
</evidence>
<dbReference type="EMBL" id="QGDJ01000010">
    <property type="protein sequence ID" value="PWJ15821.1"/>
    <property type="molecule type" value="Genomic_DNA"/>
</dbReference>
<dbReference type="EMBL" id="UETC01000010">
    <property type="protein sequence ID" value="SSA49514.1"/>
    <property type="molecule type" value="Genomic_DNA"/>
</dbReference>
<dbReference type="AlphaFoldDB" id="A0A2Y9AZ07"/>
<comment type="subcellular location">
    <subcellularLocation>
        <location evidence="1">Periplasm</location>
    </subcellularLocation>
</comment>
<evidence type="ECO:0000313" key="5">
    <source>
        <dbReference type="EMBL" id="SSA49514.1"/>
    </source>
</evidence>
<organism evidence="5 7">
    <name type="scientific">Jannaschia seohaensis</name>
    <dbReference type="NCBI Taxonomy" id="475081"/>
    <lineage>
        <taxon>Bacteria</taxon>
        <taxon>Pseudomonadati</taxon>
        <taxon>Pseudomonadota</taxon>
        <taxon>Alphaproteobacteria</taxon>
        <taxon>Rhodobacterales</taxon>
        <taxon>Roseobacteraceae</taxon>
        <taxon>Jannaschia</taxon>
    </lineage>
</organism>
<dbReference type="Pfam" id="PF01547">
    <property type="entry name" value="SBP_bac_1"/>
    <property type="match status" value="1"/>
</dbReference>
<dbReference type="SUPFAM" id="SSF46785">
    <property type="entry name" value="Winged helix' DNA-binding domain"/>
    <property type="match status" value="1"/>
</dbReference>
<feature type="region of interest" description="Disordered" evidence="3">
    <location>
        <begin position="1"/>
        <end position="29"/>
    </location>
</feature>
<reference evidence="4 6" key="2">
    <citation type="submission" date="2018-03" db="EMBL/GenBank/DDBJ databases">
        <title>Genomic Encyclopedia of Archaeal and Bacterial Type Strains, Phase II (KMG-II): from individual species to whole genera.</title>
        <authorList>
            <person name="Goeker M."/>
        </authorList>
    </citation>
    <scope>NUCLEOTIDE SEQUENCE [LARGE SCALE GENOMIC DNA]</scope>
    <source>
        <strain evidence="4 6">DSM 25227</strain>
    </source>
</reference>
<evidence type="ECO:0000256" key="2">
    <source>
        <dbReference type="ARBA" id="ARBA00008520"/>
    </source>
</evidence>
<keyword evidence="6" id="KW-1185">Reference proteome</keyword>
<gene>
    <name evidence="4" type="ORF">BCF38_11041</name>
    <name evidence="5" type="ORF">SAMN05421539_11041</name>
</gene>